<keyword evidence="5" id="KW-0677">Repeat</keyword>
<dbReference type="GO" id="GO:0008380">
    <property type="term" value="P:RNA splicing"/>
    <property type="evidence" value="ECO:0007669"/>
    <property type="project" value="UniProtKB-KW"/>
</dbReference>
<evidence type="ECO:0000256" key="8">
    <source>
        <dbReference type="ARBA" id="ARBA00023242"/>
    </source>
</evidence>
<evidence type="ECO:0000256" key="10">
    <source>
        <dbReference type="PROSITE-ProRule" id="PRU00176"/>
    </source>
</evidence>
<dbReference type="FunFam" id="3.30.70.330:FF:000039">
    <property type="entry name" value="U1 small nuclear ribonucleoprotein A"/>
    <property type="match status" value="1"/>
</dbReference>
<name>A0A7S1X0U7_9CHLO</name>
<dbReference type="AlphaFoldDB" id="A0A7S1X0U7"/>
<organism evidence="13">
    <name type="scientific">Tetraselmis chuii</name>
    <dbReference type="NCBI Taxonomy" id="63592"/>
    <lineage>
        <taxon>Eukaryota</taxon>
        <taxon>Viridiplantae</taxon>
        <taxon>Chlorophyta</taxon>
        <taxon>core chlorophytes</taxon>
        <taxon>Chlorodendrophyceae</taxon>
        <taxon>Chlorodendrales</taxon>
        <taxon>Chlorodendraceae</taxon>
        <taxon>Tetraselmis</taxon>
    </lineage>
</organism>
<evidence type="ECO:0000256" key="5">
    <source>
        <dbReference type="ARBA" id="ARBA00022737"/>
    </source>
</evidence>
<evidence type="ECO:0000256" key="2">
    <source>
        <dbReference type="ARBA" id="ARBA00007243"/>
    </source>
</evidence>
<proteinExistence type="inferred from homology"/>
<dbReference type="EMBL" id="HBGG01010124">
    <property type="protein sequence ID" value="CAD9202870.1"/>
    <property type="molecule type" value="Transcribed_RNA"/>
</dbReference>
<dbReference type="InterPro" id="IPR000504">
    <property type="entry name" value="RRM_dom"/>
</dbReference>
<dbReference type="SMART" id="SM00360">
    <property type="entry name" value="RRM"/>
    <property type="match status" value="2"/>
</dbReference>
<keyword evidence="4" id="KW-0747">Spliceosome</keyword>
<dbReference type="GO" id="GO:0030532">
    <property type="term" value="C:small nuclear ribonucleoprotein complex"/>
    <property type="evidence" value="ECO:0007669"/>
    <property type="project" value="UniProtKB-ARBA"/>
</dbReference>
<evidence type="ECO:0000256" key="6">
    <source>
        <dbReference type="ARBA" id="ARBA00022884"/>
    </source>
</evidence>
<dbReference type="PROSITE" id="PS50102">
    <property type="entry name" value="RRM"/>
    <property type="match status" value="2"/>
</dbReference>
<evidence type="ECO:0000256" key="4">
    <source>
        <dbReference type="ARBA" id="ARBA00022728"/>
    </source>
</evidence>
<evidence type="ECO:0000256" key="1">
    <source>
        <dbReference type="ARBA" id="ARBA00004123"/>
    </source>
</evidence>
<dbReference type="SUPFAM" id="SSF54928">
    <property type="entry name" value="RNA-binding domain, RBD"/>
    <property type="match status" value="1"/>
</dbReference>
<dbReference type="CDD" id="cd12247">
    <property type="entry name" value="RRM2_U1A_like"/>
    <property type="match status" value="1"/>
</dbReference>
<dbReference type="Pfam" id="PF00076">
    <property type="entry name" value="RRM_1"/>
    <property type="match status" value="2"/>
</dbReference>
<dbReference type="GO" id="GO:0005681">
    <property type="term" value="C:spliceosomal complex"/>
    <property type="evidence" value="ECO:0007669"/>
    <property type="project" value="UniProtKB-KW"/>
</dbReference>
<evidence type="ECO:0000256" key="7">
    <source>
        <dbReference type="ARBA" id="ARBA00023187"/>
    </source>
</evidence>
<accession>A0A7S1X0U7</accession>
<keyword evidence="7" id="KW-0508">mRNA splicing</keyword>
<evidence type="ECO:0000256" key="3">
    <source>
        <dbReference type="ARBA" id="ARBA00022664"/>
    </source>
</evidence>
<dbReference type="PANTHER" id="PTHR10501">
    <property type="entry name" value="U1 SMALL NUCLEAR RIBONUCLEOPROTEIN A/U2 SMALL NUCLEAR RIBONUCLEOPROTEIN B"/>
    <property type="match status" value="1"/>
</dbReference>
<gene>
    <name evidence="13" type="ORF">TCHU04912_LOCUS5103</name>
</gene>
<evidence type="ECO:0000256" key="9">
    <source>
        <dbReference type="ARBA" id="ARBA00023274"/>
    </source>
</evidence>
<dbReference type="InterPro" id="IPR035979">
    <property type="entry name" value="RBD_domain_sf"/>
</dbReference>
<evidence type="ECO:0000256" key="11">
    <source>
        <dbReference type="SAM" id="MobiDB-lite"/>
    </source>
</evidence>
<evidence type="ECO:0000313" key="13">
    <source>
        <dbReference type="EMBL" id="CAD9202870.1"/>
    </source>
</evidence>
<feature type="compositionally biased region" description="Low complexity" evidence="11">
    <location>
        <begin position="130"/>
        <end position="140"/>
    </location>
</feature>
<dbReference type="GO" id="GO:0006397">
    <property type="term" value="P:mRNA processing"/>
    <property type="evidence" value="ECO:0007669"/>
    <property type="project" value="UniProtKB-KW"/>
</dbReference>
<keyword evidence="3" id="KW-0507">mRNA processing</keyword>
<keyword evidence="9" id="KW-0687">Ribonucleoprotein</keyword>
<dbReference type="InterPro" id="IPR012677">
    <property type="entry name" value="Nucleotide-bd_a/b_plait_sf"/>
</dbReference>
<evidence type="ECO:0000259" key="12">
    <source>
        <dbReference type="PROSITE" id="PS50102"/>
    </source>
</evidence>
<keyword evidence="8" id="KW-0539">Nucleus</keyword>
<reference evidence="13" key="1">
    <citation type="submission" date="2021-01" db="EMBL/GenBank/DDBJ databases">
        <authorList>
            <person name="Corre E."/>
            <person name="Pelletier E."/>
            <person name="Niang G."/>
            <person name="Scheremetjew M."/>
            <person name="Finn R."/>
            <person name="Kale V."/>
            <person name="Holt S."/>
            <person name="Cochrane G."/>
            <person name="Meng A."/>
            <person name="Brown T."/>
            <person name="Cohen L."/>
        </authorList>
    </citation>
    <scope>NUCLEOTIDE SEQUENCE</scope>
    <source>
        <strain evidence="13">PLY429</strain>
    </source>
</reference>
<feature type="domain" description="RRM" evidence="12">
    <location>
        <begin position="8"/>
        <end position="87"/>
    </location>
</feature>
<sequence length="229" mass="25341">MADTLPNQTLYINNLYEKAKKEELKKCMYALFSQYGKVLDVVAMKTLRLRGQCWVVFEDVGAATSAMRSLQGFPFYNKPMRIAFAKTKSDAVAKMDGSFKEKDKKAQQEHNKEAREALLAKAKEKQAAKSATAEAAAAAGAPPPEDTERNPPHNILFVQNLPQATNSQMLSMLFQQFPGFKEVRMVDARPGIGFVEFENDLQASVALSGLQGFKITPTHPMAVSYAKQG</sequence>
<dbReference type="FunFam" id="3.30.70.330:FF:000029">
    <property type="entry name" value="U2 small nuclear ribonucleoprotein B"/>
    <property type="match status" value="1"/>
</dbReference>
<feature type="region of interest" description="Disordered" evidence="11">
    <location>
        <begin position="130"/>
        <end position="151"/>
    </location>
</feature>
<keyword evidence="6 10" id="KW-0694">RNA-binding</keyword>
<comment type="subcellular location">
    <subcellularLocation>
        <location evidence="1">Nucleus</location>
    </subcellularLocation>
</comment>
<dbReference type="CDD" id="cd12246">
    <property type="entry name" value="RRM1_U1A_like"/>
    <property type="match status" value="1"/>
</dbReference>
<comment type="similarity">
    <text evidence="2">Belongs to the RRM U1 A/B'' family.</text>
</comment>
<protein>
    <recommendedName>
        <fullName evidence="12">RRM domain-containing protein</fullName>
    </recommendedName>
</protein>
<feature type="domain" description="RRM" evidence="12">
    <location>
        <begin position="154"/>
        <end position="228"/>
    </location>
</feature>
<dbReference type="Gene3D" id="3.30.70.330">
    <property type="match status" value="2"/>
</dbReference>
<dbReference type="GO" id="GO:0003723">
    <property type="term" value="F:RNA binding"/>
    <property type="evidence" value="ECO:0007669"/>
    <property type="project" value="UniProtKB-UniRule"/>
</dbReference>